<gene>
    <name evidence="2" type="ORF">CWD94_26470</name>
</gene>
<dbReference type="Gene3D" id="3.40.50.720">
    <property type="entry name" value="NAD(P)-binding Rossmann-like Domain"/>
    <property type="match status" value="1"/>
</dbReference>
<evidence type="ECO:0000313" key="3">
    <source>
        <dbReference type="Proteomes" id="UP000232101"/>
    </source>
</evidence>
<dbReference type="Pfam" id="PF00899">
    <property type="entry name" value="ThiF"/>
    <property type="match status" value="1"/>
</dbReference>
<dbReference type="SUPFAM" id="SSF69572">
    <property type="entry name" value="Activating enzymes of the ubiquitin-like proteins"/>
    <property type="match status" value="1"/>
</dbReference>
<dbReference type="Proteomes" id="UP000232101">
    <property type="component" value="Unassembled WGS sequence"/>
</dbReference>
<dbReference type="GO" id="GO:0061503">
    <property type="term" value="F:tRNA threonylcarbamoyladenosine dehydratase"/>
    <property type="evidence" value="ECO:0007669"/>
    <property type="project" value="TreeGrafter"/>
</dbReference>
<accession>A0A2M9PY43</accession>
<sequence length="329" mass="37672">MTELKIKKTLQPLIVGEKIIFGFGQNGIERSIEKSEMNIDILKVLNGEKERSELKISEEEFNNTINVLKNLGLLTTNEYDKKYKYSRNINFFEWMDISNNTNPSIYQQKLNEAHVLIVGLGGIGSNVCEILTRLGIKTFTIIDNDVIDESNLTRQGTYFKEDLGNNKADIVEKYIKKIDPNVNVNKINKYISTKDDLKNIFKEYNFDISICCADTPKYKIDVWFDELSIEFNKPFISGSYASTVINTFCMNPNITITSSELYGEQGASREQLLENISFPTSVIAPITYMAAGLISYQAHSVITQLNYKPEAIQIDLFDWNIYKYDLSKK</sequence>
<organism evidence="2 3">
    <name type="scientific">Lysinibacillus xylanilyticus</name>
    <dbReference type="NCBI Taxonomy" id="582475"/>
    <lineage>
        <taxon>Bacteria</taxon>
        <taxon>Bacillati</taxon>
        <taxon>Bacillota</taxon>
        <taxon>Bacilli</taxon>
        <taxon>Bacillales</taxon>
        <taxon>Bacillaceae</taxon>
        <taxon>Lysinibacillus</taxon>
    </lineage>
</organism>
<dbReference type="InterPro" id="IPR045886">
    <property type="entry name" value="ThiF/MoeB/HesA"/>
</dbReference>
<dbReference type="AlphaFoldDB" id="A0A2M9PY43"/>
<reference evidence="2 3" key="1">
    <citation type="submission" date="2017-11" db="EMBL/GenBank/DDBJ databases">
        <title>Bacterial isolate from king chilli rhizosphere.</title>
        <authorList>
            <person name="Takhelmayum P."/>
            <person name="Sarangthem I."/>
        </authorList>
    </citation>
    <scope>NUCLEOTIDE SEQUENCE [LARGE SCALE GENOMIC DNA]</scope>
    <source>
        <strain evidence="3">t26</strain>
    </source>
</reference>
<dbReference type="GO" id="GO:0061504">
    <property type="term" value="P:cyclic threonylcarbamoyladenosine biosynthetic process"/>
    <property type="evidence" value="ECO:0007669"/>
    <property type="project" value="TreeGrafter"/>
</dbReference>
<evidence type="ECO:0000259" key="1">
    <source>
        <dbReference type="Pfam" id="PF00899"/>
    </source>
</evidence>
<dbReference type="InterPro" id="IPR035985">
    <property type="entry name" value="Ubiquitin-activating_enz"/>
</dbReference>
<dbReference type="RefSeq" id="WP_100545708.1">
    <property type="nucleotide sequence ID" value="NZ_CP158849.1"/>
</dbReference>
<dbReference type="EMBL" id="PHQY01000702">
    <property type="protein sequence ID" value="PJO40755.1"/>
    <property type="molecule type" value="Genomic_DNA"/>
</dbReference>
<feature type="domain" description="THIF-type NAD/FAD binding fold" evidence="1">
    <location>
        <begin position="85"/>
        <end position="319"/>
    </location>
</feature>
<dbReference type="InterPro" id="IPR000594">
    <property type="entry name" value="ThiF_NAD_FAD-bd"/>
</dbReference>
<protein>
    <submittedName>
        <fullName evidence="2">Thiamine biosynthesis protein ThiF</fullName>
    </submittedName>
</protein>
<dbReference type="GO" id="GO:0008641">
    <property type="term" value="F:ubiquitin-like modifier activating enzyme activity"/>
    <property type="evidence" value="ECO:0007669"/>
    <property type="project" value="InterPro"/>
</dbReference>
<dbReference type="PANTHER" id="PTHR43267">
    <property type="entry name" value="TRNA THREONYLCARBAMOYLADENOSINE DEHYDRATASE"/>
    <property type="match status" value="1"/>
</dbReference>
<comment type="caution">
    <text evidence="2">The sequence shown here is derived from an EMBL/GenBank/DDBJ whole genome shotgun (WGS) entry which is preliminary data.</text>
</comment>
<name>A0A2M9PY43_9BACI</name>
<dbReference type="PANTHER" id="PTHR43267:SF2">
    <property type="entry name" value="TRNA THREONYLCARBAMOYLADENOSINE DEHYDRATASE 1-RELATED"/>
    <property type="match status" value="1"/>
</dbReference>
<evidence type="ECO:0000313" key="2">
    <source>
        <dbReference type="EMBL" id="PJO40755.1"/>
    </source>
</evidence>
<proteinExistence type="predicted"/>